<feature type="region of interest" description="Disordered" evidence="1">
    <location>
        <begin position="758"/>
        <end position="799"/>
    </location>
</feature>
<dbReference type="OrthoDB" id="244495at2759"/>
<protein>
    <recommendedName>
        <fullName evidence="4">Cyclin-like domain-containing protein</fullName>
    </recommendedName>
</protein>
<evidence type="ECO:0000256" key="1">
    <source>
        <dbReference type="SAM" id="MobiDB-lite"/>
    </source>
</evidence>
<feature type="compositionally biased region" description="Basic and acidic residues" evidence="1">
    <location>
        <begin position="428"/>
        <end position="449"/>
    </location>
</feature>
<feature type="compositionally biased region" description="Low complexity" evidence="1">
    <location>
        <begin position="758"/>
        <end position="768"/>
    </location>
</feature>
<dbReference type="Pfam" id="PF08613">
    <property type="entry name" value="Cyclin"/>
    <property type="match status" value="1"/>
</dbReference>
<dbReference type="PANTHER" id="PTHR15615:SF27">
    <property type="entry name" value="PHO85 CYCLIN CLG1"/>
    <property type="match status" value="1"/>
</dbReference>
<feature type="compositionally biased region" description="Polar residues" evidence="1">
    <location>
        <begin position="998"/>
        <end position="1010"/>
    </location>
</feature>
<dbReference type="CDD" id="cd20557">
    <property type="entry name" value="CYCLIN_ScPCL1-like"/>
    <property type="match status" value="1"/>
</dbReference>
<evidence type="ECO:0000313" key="2">
    <source>
        <dbReference type="EMBL" id="KIY50058.1"/>
    </source>
</evidence>
<dbReference type="GO" id="GO:0000307">
    <property type="term" value="C:cyclin-dependent protein kinase holoenzyme complex"/>
    <property type="evidence" value="ECO:0007669"/>
    <property type="project" value="TreeGrafter"/>
</dbReference>
<dbReference type="GO" id="GO:0016538">
    <property type="term" value="F:cyclin-dependent protein serine/threonine kinase regulator activity"/>
    <property type="evidence" value="ECO:0007669"/>
    <property type="project" value="TreeGrafter"/>
</dbReference>
<feature type="region of interest" description="Disordered" evidence="1">
    <location>
        <begin position="998"/>
        <end position="1017"/>
    </location>
</feature>
<keyword evidence="3" id="KW-1185">Reference proteome</keyword>
<feature type="region of interest" description="Disordered" evidence="1">
    <location>
        <begin position="275"/>
        <end position="294"/>
    </location>
</feature>
<feature type="region of interest" description="Disordered" evidence="1">
    <location>
        <begin position="568"/>
        <end position="617"/>
    </location>
</feature>
<evidence type="ECO:0000313" key="3">
    <source>
        <dbReference type="Proteomes" id="UP000054144"/>
    </source>
</evidence>
<feature type="region of interest" description="Disordered" evidence="1">
    <location>
        <begin position="411"/>
        <end position="449"/>
    </location>
</feature>
<feature type="compositionally biased region" description="Low complexity" evidence="1">
    <location>
        <begin position="285"/>
        <end position="294"/>
    </location>
</feature>
<feature type="region of interest" description="Disordered" evidence="1">
    <location>
        <begin position="58"/>
        <end position="93"/>
    </location>
</feature>
<feature type="compositionally biased region" description="Low complexity" evidence="1">
    <location>
        <begin position="786"/>
        <end position="799"/>
    </location>
</feature>
<proteinExistence type="predicted"/>
<dbReference type="PANTHER" id="PTHR15615">
    <property type="match status" value="1"/>
</dbReference>
<dbReference type="GO" id="GO:0005634">
    <property type="term" value="C:nucleus"/>
    <property type="evidence" value="ECO:0007669"/>
    <property type="project" value="TreeGrafter"/>
</dbReference>
<feature type="region of interest" description="Disordered" evidence="1">
    <location>
        <begin position="1026"/>
        <end position="1045"/>
    </location>
</feature>
<reference evidence="2 3" key="1">
    <citation type="journal article" date="2015" name="Fungal Genet. Biol.">
        <title>Evolution of novel wood decay mechanisms in Agaricales revealed by the genome sequences of Fistulina hepatica and Cylindrobasidium torrendii.</title>
        <authorList>
            <person name="Floudas D."/>
            <person name="Held B.W."/>
            <person name="Riley R."/>
            <person name="Nagy L.G."/>
            <person name="Koehler G."/>
            <person name="Ransdell A.S."/>
            <person name="Younus H."/>
            <person name="Chow J."/>
            <person name="Chiniquy J."/>
            <person name="Lipzen A."/>
            <person name="Tritt A."/>
            <person name="Sun H."/>
            <person name="Haridas S."/>
            <person name="LaButti K."/>
            <person name="Ohm R.A."/>
            <person name="Kues U."/>
            <person name="Blanchette R.A."/>
            <person name="Grigoriev I.V."/>
            <person name="Minto R.E."/>
            <person name="Hibbett D.S."/>
        </authorList>
    </citation>
    <scope>NUCLEOTIDE SEQUENCE [LARGE SCALE GENOMIC DNA]</scope>
    <source>
        <strain evidence="2 3">ATCC 64428</strain>
    </source>
</reference>
<dbReference type="InterPro" id="IPR013922">
    <property type="entry name" value="Cyclin_PHO80-like"/>
</dbReference>
<organism evidence="2 3">
    <name type="scientific">Fistulina hepatica ATCC 64428</name>
    <dbReference type="NCBI Taxonomy" id="1128425"/>
    <lineage>
        <taxon>Eukaryota</taxon>
        <taxon>Fungi</taxon>
        <taxon>Dikarya</taxon>
        <taxon>Basidiomycota</taxon>
        <taxon>Agaricomycotina</taxon>
        <taxon>Agaricomycetes</taxon>
        <taxon>Agaricomycetidae</taxon>
        <taxon>Agaricales</taxon>
        <taxon>Fistulinaceae</taxon>
        <taxon>Fistulina</taxon>
    </lineage>
</organism>
<accession>A0A0D7AGU0</accession>
<dbReference type="Proteomes" id="UP000054144">
    <property type="component" value="Unassembled WGS sequence"/>
</dbReference>
<name>A0A0D7AGU0_9AGAR</name>
<feature type="compositionally biased region" description="Basic and acidic residues" evidence="1">
    <location>
        <begin position="1026"/>
        <end position="1036"/>
    </location>
</feature>
<dbReference type="EMBL" id="KN881694">
    <property type="protein sequence ID" value="KIY50058.1"/>
    <property type="molecule type" value="Genomic_DNA"/>
</dbReference>
<evidence type="ECO:0008006" key="4">
    <source>
        <dbReference type="Google" id="ProtNLM"/>
    </source>
</evidence>
<dbReference type="GO" id="GO:0019901">
    <property type="term" value="F:protein kinase binding"/>
    <property type="evidence" value="ECO:0007669"/>
    <property type="project" value="InterPro"/>
</dbReference>
<dbReference type="Gene3D" id="1.10.472.10">
    <property type="entry name" value="Cyclin-like"/>
    <property type="match status" value="1"/>
</dbReference>
<sequence>MMHSQTRPMWRGTHDQSVLLTPPLSTMLEQRTTTMLPPFASFDVFPKHDVIMAEPASVTPSDVYPSPNDEEDQQVHLPQQQHELEQEEEHSGPVASKPIFDIDWYSTVRNPQQQACIVAQKLCEMICYLWFATAPRHTRRAGADSVGSGRDDGQHEKANAMAVDCTTRFRPASPAALQFATSPKFVHFVQRVLETTQVSHSVIVLSLHYIYNYRAKNRTLGGASGSEYRVAIAGLMMANKFLDDNTYTNKTWSDVSGIPLEEVNAIEREFIAGLMSPPAPSTRESSLGGSSSSPSGSALYVNQAKYEAWHKFLTGLMIAKEAATSRHHLDRESLRCRTERDRLRYKLGRGHHLDRGDSRYADRGRYEHCRPSHALQRLSERALVNALLERTHESHEETRKVLVQGRGRLASKGSMIDSSGGSEAEGALVRERTDARDLETRRVHPDSRSRYNVYDHVSPHRIAALRRPSHPCDDYRASPTYDVRRASSSYDSRLHISPHRVFRHRPSCVSAVYANDECEAQPQHIYDRAIKRDDRLDDASVYDRSHEYLHADVTQDTEVCRLSDEGYASQSYSQRRQRDRSVSPSPLRGHTSVSELHVQSYDERPTYEQPLTDNEQSRLGLGRAAVYVSHTTKAEHVTASGTDAFMTVEPTTLPAPAPLPFPSAAVSSSYKRRAGTAFSPTSATFSDVPSKRMSITVQIPQSGGYVQQHQREQHTHATYAHSTQPIYATACASAQQQQQQPMYPSPLEGLQSFAHMSIASSPASSSPQSPVPPSAQTVGSRRERSSPPTSAPAISSNSPFIVPTERLSAVARWTVDGQRQPSYATGATVAYSFDNRASSNTSPIQPAESHQRQRHPWAVPVAPSPGPTPRHLYFYSLGQALGGDRRERLRYHTPAPPVASGSASTRSFVAGNGASAPSVSVASGDGVIAPSSAYVPSPTVVQSARTSPVRGSDGLPLPRLPHFREIDWTRPSFVNWAGSAPVEPRSELEHALQPLPQHQQYASQPRQEYASQLREEYASQARREYATHYSFSEKQHSPAGTQYSPAAPEYMQAQGYPAPQYTLSQHYPPAQGYSAPVRGDITQYTAEAASWYHYQTDDKCRSTPPLPTYERTRLHFSASSVAIPAARSCRFDAHAALSRLVDRCLFPLLLLATSAVAGPLFCFTIQPAMLLPSLTDTRPRFTLFWGDTPWHNSAVPYSAVHTYSLFMHSVRSLARLNVYAFSLHADAIYRGLPRLRATKSGVPLNQSLLDDFPGPWRGLLRLVQCMTEIHTFRSGEDAAPYAPLRNVSSKFAPVGGTGNESPRGPNDVGGFETWHHSTGQTMIDPVAACARTNHACFCLCDEVCVSEAQEGPSSKHRGLIFGWWDPEERRHGKNCCYIRDKSRHKDGGLLPIEAYSVDGPNSAPSQTNASKAQACERASEHLYTCHLTGTRLYRTNCQSFQWDYPGIFLSHPLTLGNLSRWAISNAIVARTGKRRRTHHSVIVKGNSDEHCQLGFTDWGYILVIRFTGLHERSGMPHSIAQRETFEHYGDRTGMLYTHDRGASHFTVDNVAVVGSHTLSRCLYTQAIGARLCRSLNSNAGLMEAPLTLNITNFEKCGAPSPEPDKENRYVWRRVQGNTTVAMAGESPGTWDRKHDTFRR</sequence>
<gene>
    <name evidence="2" type="ORF">FISHEDRAFT_57776</name>
</gene>
<feature type="region of interest" description="Disordered" evidence="1">
    <location>
        <begin position="837"/>
        <end position="856"/>
    </location>
</feature>